<gene>
    <name evidence="2" type="primary">Pde4dip_4</name>
    <name evidence="2" type="ORF">g.117441</name>
</gene>
<dbReference type="EMBL" id="GDJX01021511">
    <property type="protein sequence ID" value="JAT46425.1"/>
    <property type="molecule type" value="Transcribed_RNA"/>
</dbReference>
<name>A0A1D1XVL8_9ARAE</name>
<evidence type="ECO:0000313" key="2">
    <source>
        <dbReference type="EMBL" id="JAT46425.1"/>
    </source>
</evidence>
<dbReference type="PANTHER" id="PTHR36811:SF2">
    <property type="entry name" value="OS08G0444440 PROTEIN"/>
    <property type="match status" value="1"/>
</dbReference>
<proteinExistence type="predicted"/>
<dbReference type="PANTHER" id="PTHR36811">
    <property type="entry name" value="OS08G0444440 PROTEIN"/>
    <property type="match status" value="1"/>
</dbReference>
<reference evidence="2" key="1">
    <citation type="submission" date="2015-07" db="EMBL/GenBank/DDBJ databases">
        <title>Transcriptome Assembly of Anthurium amnicola.</title>
        <authorList>
            <person name="Suzuki J."/>
        </authorList>
    </citation>
    <scope>NUCLEOTIDE SEQUENCE</scope>
</reference>
<protein>
    <submittedName>
        <fullName evidence="2">Myomegalin</fullName>
    </submittedName>
</protein>
<accession>A0A1D1XVL8</accession>
<sequence length="175" mass="19249">MGRVEKREGKGGPSGARKRMAKRSRALLSRSVIGYLTSDSYMYAPLIENPPSVPQAGPQFHAPSPPDFVGLTQTLQHSTMMDFHPDSPHGADYGASFDTCEDEAPLQQDHHVSNIFLVAPLPSIQTSTPSTRKRKTALEKYGHLKGTGAQTRGAKQGTRAKRRRFKVDMPNSVNY</sequence>
<feature type="compositionally biased region" description="Basic and acidic residues" evidence="1">
    <location>
        <begin position="1"/>
        <end position="10"/>
    </location>
</feature>
<evidence type="ECO:0000256" key="1">
    <source>
        <dbReference type="SAM" id="MobiDB-lite"/>
    </source>
</evidence>
<organism evidence="2">
    <name type="scientific">Anthurium amnicola</name>
    <dbReference type="NCBI Taxonomy" id="1678845"/>
    <lineage>
        <taxon>Eukaryota</taxon>
        <taxon>Viridiplantae</taxon>
        <taxon>Streptophyta</taxon>
        <taxon>Embryophyta</taxon>
        <taxon>Tracheophyta</taxon>
        <taxon>Spermatophyta</taxon>
        <taxon>Magnoliopsida</taxon>
        <taxon>Liliopsida</taxon>
        <taxon>Araceae</taxon>
        <taxon>Pothoideae</taxon>
        <taxon>Potheae</taxon>
        <taxon>Anthurium</taxon>
    </lineage>
</organism>
<feature type="region of interest" description="Disordered" evidence="1">
    <location>
        <begin position="1"/>
        <end position="24"/>
    </location>
</feature>
<dbReference type="AlphaFoldDB" id="A0A1D1XVL8"/>